<evidence type="ECO:0000313" key="2">
    <source>
        <dbReference type="EMBL" id="QHT69120.1"/>
    </source>
</evidence>
<dbReference type="AlphaFoldDB" id="A0A6C0GNB8"/>
<dbReference type="RefSeq" id="WP_162445113.1">
    <property type="nucleotide sequence ID" value="NZ_CP048222.1"/>
</dbReference>
<keyword evidence="1" id="KW-0812">Transmembrane</keyword>
<organism evidence="2 3">
    <name type="scientific">Rhodocytophaga rosea</name>
    <dbReference type="NCBI Taxonomy" id="2704465"/>
    <lineage>
        <taxon>Bacteria</taxon>
        <taxon>Pseudomonadati</taxon>
        <taxon>Bacteroidota</taxon>
        <taxon>Cytophagia</taxon>
        <taxon>Cytophagales</taxon>
        <taxon>Rhodocytophagaceae</taxon>
        <taxon>Rhodocytophaga</taxon>
    </lineage>
</organism>
<dbReference type="KEGG" id="rhoz:GXP67_21970"/>
<keyword evidence="1" id="KW-0472">Membrane</keyword>
<dbReference type="Proteomes" id="UP000480178">
    <property type="component" value="Chromosome"/>
</dbReference>
<feature type="transmembrane region" description="Helical" evidence="1">
    <location>
        <begin position="20"/>
        <end position="39"/>
    </location>
</feature>
<reference evidence="2 3" key="1">
    <citation type="submission" date="2020-01" db="EMBL/GenBank/DDBJ databases">
        <authorList>
            <person name="Kim M.K."/>
        </authorList>
    </citation>
    <scope>NUCLEOTIDE SEQUENCE [LARGE SCALE GENOMIC DNA]</scope>
    <source>
        <strain evidence="2 3">172606-1</strain>
    </source>
</reference>
<dbReference type="EMBL" id="CP048222">
    <property type="protein sequence ID" value="QHT69120.1"/>
    <property type="molecule type" value="Genomic_DNA"/>
</dbReference>
<accession>A0A6C0GNB8</accession>
<proteinExistence type="predicted"/>
<keyword evidence="1" id="KW-1133">Transmembrane helix</keyword>
<protein>
    <submittedName>
        <fullName evidence="2">Uncharacterized protein</fullName>
    </submittedName>
</protein>
<sequence length="58" mass="6417">MKNIKNNPSSNKSGDTFTPVVTSMAILTGIFVAIQAFYFRDSHSLPPLQNSAPKHHIF</sequence>
<name>A0A6C0GNB8_9BACT</name>
<evidence type="ECO:0000256" key="1">
    <source>
        <dbReference type="SAM" id="Phobius"/>
    </source>
</evidence>
<keyword evidence="3" id="KW-1185">Reference proteome</keyword>
<gene>
    <name evidence="2" type="ORF">GXP67_21970</name>
</gene>
<evidence type="ECO:0000313" key="3">
    <source>
        <dbReference type="Proteomes" id="UP000480178"/>
    </source>
</evidence>